<organism evidence="3 4">
    <name type="scientific">Desulfomicrobium apsheronum</name>
    <dbReference type="NCBI Taxonomy" id="52560"/>
    <lineage>
        <taxon>Bacteria</taxon>
        <taxon>Pseudomonadati</taxon>
        <taxon>Thermodesulfobacteriota</taxon>
        <taxon>Desulfovibrionia</taxon>
        <taxon>Desulfovibrionales</taxon>
        <taxon>Desulfomicrobiaceae</taxon>
        <taxon>Desulfomicrobium</taxon>
    </lineage>
</organism>
<dbReference type="STRING" id="52560.SAMN04488082_10791"/>
<accession>A0A1I3UE44</accession>
<dbReference type="AlphaFoldDB" id="A0A1I3UE44"/>
<evidence type="ECO:0000313" key="3">
    <source>
        <dbReference type="EMBL" id="SFJ80047.1"/>
    </source>
</evidence>
<dbReference type="OrthoDB" id="9179708at2"/>
<dbReference type="Pfam" id="PF13524">
    <property type="entry name" value="Glyco_trans_1_2"/>
    <property type="match status" value="1"/>
</dbReference>
<evidence type="ECO:0000313" key="4">
    <source>
        <dbReference type="Proteomes" id="UP000198635"/>
    </source>
</evidence>
<protein>
    <submittedName>
        <fullName evidence="3">Spore maturation protein CgeB</fullName>
    </submittedName>
</protein>
<dbReference type="InterPro" id="IPR024542">
    <property type="entry name" value="YkvP_N"/>
</dbReference>
<evidence type="ECO:0000259" key="2">
    <source>
        <dbReference type="Pfam" id="PF13524"/>
    </source>
</evidence>
<evidence type="ECO:0000259" key="1">
    <source>
        <dbReference type="Pfam" id="PF12996"/>
    </source>
</evidence>
<dbReference type="Proteomes" id="UP000198635">
    <property type="component" value="Unassembled WGS sequence"/>
</dbReference>
<dbReference type="EMBL" id="FORX01000007">
    <property type="protein sequence ID" value="SFJ80047.1"/>
    <property type="molecule type" value="Genomic_DNA"/>
</dbReference>
<dbReference type="Pfam" id="PF12996">
    <property type="entry name" value="DUF3880"/>
    <property type="match status" value="1"/>
</dbReference>
<proteinExistence type="predicted"/>
<keyword evidence="4" id="KW-1185">Reference proteome</keyword>
<reference evidence="4" key="1">
    <citation type="submission" date="2016-10" db="EMBL/GenBank/DDBJ databases">
        <authorList>
            <person name="Varghese N."/>
            <person name="Submissions S."/>
        </authorList>
    </citation>
    <scope>NUCLEOTIDE SEQUENCE [LARGE SCALE GENOMIC DNA]</scope>
    <source>
        <strain evidence="4">DSM 5918</strain>
    </source>
</reference>
<dbReference type="InterPro" id="IPR055259">
    <property type="entry name" value="YkvP/CgeB_Glyco_trans-like"/>
</dbReference>
<feature type="domain" description="Spore protein YkvP/CgeB glycosyl transferase-like" evidence="2">
    <location>
        <begin position="409"/>
        <end position="549"/>
    </location>
</feature>
<sequence>MAAEMDYTAELVQGTDGSTDVRILRDGRAQHMGGRRGRENELRRVVEIPVEGALPVFLGAGLGAGLADLLDRTSGPVAVIDAEEPIGALTGVPGKWRDDPRIFWIAEDDPGVALSRLTRWQLRHGGLPFAPIRDPFYARLRPGLYRELADRLEMSLKFDFWNRARYPKFRSKVPRVMLLTSSYFLMGELEAACTRLGYATSLVQLPSQEVGSQEFVESILAEILSFRPDFVLTINHLGVDKEGILTALLARMELPLASWFVDNPHLILYVYENLASDWVTLFTWDVDNIESLKAQGFSRVHYLPLATDPHRFAHAPNTAPARDVSFVGNSMLYKVRAKLRHYDFPPVLLADLKELGRAFMLSGALSVARFLEEERPMYVEAFRALPDVDARLAFETLITWQATLLYRLERVRELLPFKPLLVGDPGWHEILPPGGWTYHRELNYYADLPKFYPATRINFNCTSQQMKGAVNQRVFDVPVCGGFLLTDHRRQMEALFEPGREIVCYQEPGEISGLVRHYLSHDGERARIVQAARSRILAEHTYDLRLKSLVRTMRSIYG</sequence>
<name>A0A1I3UE44_9BACT</name>
<dbReference type="RefSeq" id="WP_092374340.1">
    <property type="nucleotide sequence ID" value="NZ_FORX01000007.1"/>
</dbReference>
<gene>
    <name evidence="3" type="ORF">SAMN04488082_10791</name>
</gene>
<feature type="domain" description="Spore protein YkvP N-terminal" evidence="1">
    <location>
        <begin position="258"/>
        <end position="331"/>
    </location>
</feature>